<evidence type="ECO:0000256" key="4">
    <source>
        <dbReference type="ARBA" id="ARBA00023204"/>
    </source>
</evidence>
<dbReference type="SMART" id="SM01340">
    <property type="entry name" value="DNA_mis_repair"/>
    <property type="match status" value="1"/>
</dbReference>
<dbReference type="GO" id="GO:0140664">
    <property type="term" value="F:ATP-dependent DNA damage sensor activity"/>
    <property type="evidence" value="ECO:0007669"/>
    <property type="project" value="InterPro"/>
</dbReference>
<dbReference type="SUPFAM" id="SSF118116">
    <property type="entry name" value="DNA mismatch repair protein MutL"/>
    <property type="match status" value="1"/>
</dbReference>
<proteinExistence type="inferred from homology"/>
<dbReference type="InterPro" id="IPR013507">
    <property type="entry name" value="DNA_mismatch_S5_2-like"/>
</dbReference>
<dbReference type="Pfam" id="PF01119">
    <property type="entry name" value="DNA_mis_repair"/>
    <property type="match status" value="1"/>
</dbReference>
<dbReference type="Gene3D" id="3.30.230.10">
    <property type="match status" value="1"/>
</dbReference>
<dbReference type="InterPro" id="IPR037198">
    <property type="entry name" value="MutL_C_sf"/>
</dbReference>
<comment type="similarity">
    <text evidence="2">Belongs to the DNA mismatch repair MutL/HexB family.</text>
</comment>
<accession>A0A0M0LQE9</accession>
<keyword evidence="9" id="KW-1185">Reference proteome</keyword>
<reference evidence="9" key="1">
    <citation type="journal article" date="2015" name="PLoS Genet.">
        <title>Genome Sequence and Transcriptome Analyses of Chrysochromulina tobin: Metabolic Tools for Enhanced Algal Fitness in the Prominent Order Prymnesiales (Haptophyceae).</title>
        <authorList>
            <person name="Hovde B.T."/>
            <person name="Deodato C.R."/>
            <person name="Hunsperger H.M."/>
            <person name="Ryken S.A."/>
            <person name="Yost W."/>
            <person name="Jha R.K."/>
            <person name="Patterson J."/>
            <person name="Monnat R.J. Jr."/>
            <person name="Barlow S.B."/>
            <person name="Starkenburg S.R."/>
            <person name="Cattolico R.A."/>
        </authorList>
    </citation>
    <scope>NUCLEOTIDE SEQUENCE</scope>
    <source>
        <strain evidence="9">CCMP291</strain>
    </source>
</reference>
<feature type="region of interest" description="Disordered" evidence="6">
    <location>
        <begin position="450"/>
        <end position="477"/>
    </location>
</feature>
<dbReference type="CDD" id="cd16926">
    <property type="entry name" value="HATPase_MutL-MLH-PMS-like"/>
    <property type="match status" value="1"/>
</dbReference>
<dbReference type="PANTHER" id="PTHR10073:SF12">
    <property type="entry name" value="DNA MISMATCH REPAIR PROTEIN MLH1"/>
    <property type="match status" value="1"/>
</dbReference>
<evidence type="ECO:0000256" key="2">
    <source>
        <dbReference type="ARBA" id="ARBA00006082"/>
    </source>
</evidence>
<dbReference type="InterPro" id="IPR038973">
    <property type="entry name" value="MutL/Mlh/Pms-like"/>
</dbReference>
<dbReference type="GO" id="GO:0016887">
    <property type="term" value="F:ATP hydrolysis activity"/>
    <property type="evidence" value="ECO:0007669"/>
    <property type="project" value="InterPro"/>
</dbReference>
<dbReference type="InterPro" id="IPR002099">
    <property type="entry name" value="MutL/Mlh/PMS"/>
</dbReference>
<evidence type="ECO:0000256" key="6">
    <source>
        <dbReference type="SAM" id="MobiDB-lite"/>
    </source>
</evidence>
<dbReference type="GO" id="GO:0032389">
    <property type="term" value="C:MutLalpha complex"/>
    <property type="evidence" value="ECO:0007669"/>
    <property type="project" value="TreeGrafter"/>
</dbReference>
<dbReference type="InterPro" id="IPR014721">
    <property type="entry name" value="Ribsml_uS5_D2-typ_fold_subgr"/>
</dbReference>
<gene>
    <name evidence="8" type="ORF">Ctob_015400</name>
</gene>
<feature type="region of interest" description="Disordered" evidence="6">
    <location>
        <begin position="345"/>
        <end position="374"/>
    </location>
</feature>
<dbReference type="GO" id="GO:0030983">
    <property type="term" value="F:mismatched DNA binding"/>
    <property type="evidence" value="ECO:0007669"/>
    <property type="project" value="InterPro"/>
</dbReference>
<dbReference type="Proteomes" id="UP000037460">
    <property type="component" value="Unassembled WGS sequence"/>
</dbReference>
<dbReference type="GO" id="GO:0005524">
    <property type="term" value="F:ATP binding"/>
    <property type="evidence" value="ECO:0007669"/>
    <property type="project" value="InterPro"/>
</dbReference>
<organism evidence="8 9">
    <name type="scientific">Chrysochromulina tobinii</name>
    <dbReference type="NCBI Taxonomy" id="1460289"/>
    <lineage>
        <taxon>Eukaryota</taxon>
        <taxon>Haptista</taxon>
        <taxon>Haptophyta</taxon>
        <taxon>Prymnesiophyceae</taxon>
        <taxon>Prymnesiales</taxon>
        <taxon>Chrysochromulinaceae</taxon>
        <taxon>Chrysochromulina</taxon>
    </lineage>
</organism>
<dbReference type="SUPFAM" id="SSF54211">
    <property type="entry name" value="Ribosomal protein S5 domain 2-like"/>
    <property type="match status" value="1"/>
</dbReference>
<dbReference type="InterPro" id="IPR032189">
    <property type="entry name" value="Mlh1_C"/>
</dbReference>
<dbReference type="GO" id="GO:0006298">
    <property type="term" value="P:mismatch repair"/>
    <property type="evidence" value="ECO:0007669"/>
    <property type="project" value="InterPro"/>
</dbReference>
<dbReference type="FunFam" id="3.30.230.10:FF:000014">
    <property type="entry name" value="DNA mismatch repair protein Mlh1"/>
    <property type="match status" value="1"/>
</dbReference>
<dbReference type="InterPro" id="IPR020568">
    <property type="entry name" value="Ribosomal_Su5_D2-typ_SF"/>
</dbReference>
<dbReference type="SUPFAM" id="SSF55874">
    <property type="entry name" value="ATPase domain of HSP90 chaperone/DNA topoisomerase II/histidine kinase"/>
    <property type="match status" value="1"/>
</dbReference>
<comment type="subcellular location">
    <subcellularLocation>
        <location evidence="1">Nucleus</location>
    </subcellularLocation>
</comment>
<dbReference type="InterPro" id="IPR036890">
    <property type="entry name" value="HATPase_C_sf"/>
</dbReference>
<dbReference type="PANTHER" id="PTHR10073">
    <property type="entry name" value="DNA MISMATCH REPAIR PROTEIN MLH, PMS, MUTL"/>
    <property type="match status" value="1"/>
</dbReference>
<name>A0A0M0LQE9_9EUKA</name>
<dbReference type="AlphaFoldDB" id="A0A0M0LQE9"/>
<dbReference type="OrthoDB" id="10263226at2759"/>
<keyword evidence="3" id="KW-0227">DNA damage</keyword>
<dbReference type="Pfam" id="PF13589">
    <property type="entry name" value="HATPase_c_3"/>
    <property type="match status" value="1"/>
</dbReference>
<evidence type="ECO:0000256" key="3">
    <source>
        <dbReference type="ARBA" id="ARBA00022763"/>
    </source>
</evidence>
<dbReference type="InterPro" id="IPR014762">
    <property type="entry name" value="DNA_mismatch_repair_CS"/>
</dbReference>
<evidence type="ECO:0000313" key="8">
    <source>
        <dbReference type="EMBL" id="KOO53295.1"/>
    </source>
</evidence>
<evidence type="ECO:0000256" key="1">
    <source>
        <dbReference type="ARBA" id="ARBA00004123"/>
    </source>
</evidence>
<dbReference type="Gene3D" id="3.30.565.10">
    <property type="entry name" value="Histidine kinase-like ATPase, C-terminal domain"/>
    <property type="match status" value="1"/>
</dbReference>
<feature type="domain" description="DNA mismatch repair protein S5" evidence="7">
    <location>
        <begin position="198"/>
        <end position="317"/>
    </location>
</feature>
<dbReference type="PROSITE" id="PS00058">
    <property type="entry name" value="DNA_MISMATCH_REPAIR_1"/>
    <property type="match status" value="1"/>
</dbReference>
<keyword evidence="5" id="KW-0539">Nucleus</keyword>
<evidence type="ECO:0000256" key="5">
    <source>
        <dbReference type="ARBA" id="ARBA00023242"/>
    </source>
</evidence>
<comment type="caution">
    <text evidence="8">The sequence shown here is derived from an EMBL/GenBank/DDBJ whole genome shotgun (WGS) entry which is preliminary data.</text>
</comment>
<dbReference type="EMBL" id="JWZX01000292">
    <property type="protein sequence ID" value="KOO53295.1"/>
    <property type="molecule type" value="Genomic_DNA"/>
</dbReference>
<evidence type="ECO:0000259" key="7">
    <source>
        <dbReference type="SMART" id="SM01340"/>
    </source>
</evidence>
<dbReference type="NCBIfam" id="TIGR00585">
    <property type="entry name" value="mutl"/>
    <property type="match status" value="1"/>
</dbReference>
<evidence type="ECO:0000313" key="9">
    <source>
        <dbReference type="Proteomes" id="UP000037460"/>
    </source>
</evidence>
<feature type="compositionally biased region" description="Acidic residues" evidence="6">
    <location>
        <begin position="451"/>
        <end position="469"/>
    </location>
</feature>
<protein>
    <submittedName>
        <fullName evidence="8">DNA mismatch repair protein</fullName>
    </submittedName>
</protein>
<keyword evidence="4" id="KW-0234">DNA repair</keyword>
<sequence>MRRSRELKEMLENSLDAGATSIAVLAKGGGLKLLQIQDTGHGIMRDDFGRVCERFATSKLREYEDLQQIETFGFRGEALASISHVAHVTITSMTDGSPCAYRACFAEGHLVSAKPGEAAEPKPCAGTRGTTIVVEDMFYNAPTRRSAMKSVAEEYGKLLQVVQAYAIDNAGVAISCSKGTECGAELRTLREHSTTDVIRQVFGASLARELLPVEGAEPSVGLTVRGLVSNASHSAKKLAFLLFINKRLVESSSLRRAVEEAYAACLPKGGHPFVYLSLRLPPTALDVNVHPTKREVFFLEQETVVAAVQTMLRELLAGANGARTFLAQAVLPGAVAGANAGTSRAGGASDAGGTCGAADASAGPRPASKAATGPDPRKLHTFVGIVDRRYVLLQHLTKLYIVHLGVASEAFFYQQTLRRWGNLATIRLAAPVSVADLYLLGAALARKGADDAEDAEEADGGDAEVDEPEEVRGRATSDAIPEMPSVRFDAAPSRAARRAAAQAAALLDSKAEMLLEYLSVEIFDGQLCALPQLVDGYVPPLNGLPAFVRRLVHEVDWTAEQPCFDGLAKQLATLYRVDEVACTEQLYKIFERC</sequence>
<dbReference type="Pfam" id="PF16413">
    <property type="entry name" value="Mlh1_C"/>
    <property type="match status" value="1"/>
</dbReference>